<keyword evidence="2" id="KW-1133">Transmembrane helix</keyword>
<dbReference type="Proteomes" id="UP000186914">
    <property type="component" value="Unassembled WGS sequence"/>
</dbReference>
<keyword evidence="2" id="KW-0472">Membrane</keyword>
<dbReference type="RefSeq" id="WP_076429822.1">
    <property type="nucleotide sequence ID" value="NZ_FTNO01000001.1"/>
</dbReference>
<dbReference type="Pfam" id="PF13197">
    <property type="entry name" value="DUF4013"/>
    <property type="match status" value="1"/>
</dbReference>
<reference evidence="4" key="1">
    <citation type="submission" date="2017-01" db="EMBL/GenBank/DDBJ databases">
        <authorList>
            <person name="Varghese N."/>
            <person name="Submissions S."/>
        </authorList>
    </citation>
    <scope>NUCLEOTIDE SEQUENCE [LARGE SCALE GENOMIC DNA]</scope>
    <source>
        <strain evidence="4">CGMCC 1.7737</strain>
    </source>
</reference>
<feature type="transmembrane region" description="Helical" evidence="2">
    <location>
        <begin position="73"/>
        <end position="96"/>
    </location>
</feature>
<dbReference type="OrthoDB" id="107590at2157"/>
<dbReference type="InterPro" id="IPR025098">
    <property type="entry name" value="DUF4013"/>
</dbReference>
<evidence type="ECO:0000256" key="2">
    <source>
        <dbReference type="SAM" id="Phobius"/>
    </source>
</evidence>
<evidence type="ECO:0000256" key="1">
    <source>
        <dbReference type="SAM" id="MobiDB-lite"/>
    </source>
</evidence>
<keyword evidence="2" id="KW-0812">Transmembrane</keyword>
<feature type="transmembrane region" description="Helical" evidence="2">
    <location>
        <begin position="161"/>
        <end position="186"/>
    </location>
</feature>
<proteinExistence type="predicted"/>
<feature type="compositionally biased region" description="Basic and acidic residues" evidence="1">
    <location>
        <begin position="257"/>
        <end position="293"/>
    </location>
</feature>
<name>A0A1N6Z650_9EURY</name>
<organism evidence="3 4">
    <name type="scientific">Haladaptatus litoreus</name>
    <dbReference type="NCBI Taxonomy" id="553468"/>
    <lineage>
        <taxon>Archaea</taxon>
        <taxon>Methanobacteriati</taxon>
        <taxon>Methanobacteriota</taxon>
        <taxon>Stenosarchaea group</taxon>
        <taxon>Halobacteria</taxon>
        <taxon>Halobacteriales</taxon>
        <taxon>Haladaptataceae</taxon>
        <taxon>Haladaptatus</taxon>
    </lineage>
</organism>
<protein>
    <recommendedName>
        <fullName evidence="5">Membrane domain of glycerophosphoryl diester phosphodiesterase</fullName>
    </recommendedName>
</protein>
<dbReference type="EMBL" id="FTNO01000001">
    <property type="protein sequence ID" value="SIR22256.1"/>
    <property type="molecule type" value="Genomic_DNA"/>
</dbReference>
<dbReference type="AlphaFoldDB" id="A0A1N6Z650"/>
<evidence type="ECO:0000313" key="4">
    <source>
        <dbReference type="Proteomes" id="UP000186914"/>
    </source>
</evidence>
<feature type="region of interest" description="Disordered" evidence="1">
    <location>
        <begin position="255"/>
        <end position="314"/>
    </location>
</feature>
<evidence type="ECO:0008006" key="5">
    <source>
        <dbReference type="Google" id="ProtNLM"/>
    </source>
</evidence>
<keyword evidence="4" id="KW-1185">Reference proteome</keyword>
<feature type="transmembrane region" description="Helical" evidence="2">
    <location>
        <begin position="108"/>
        <end position="133"/>
    </location>
</feature>
<evidence type="ECO:0000313" key="3">
    <source>
        <dbReference type="EMBL" id="SIR22256.1"/>
    </source>
</evidence>
<accession>A0A1N6Z650</accession>
<gene>
    <name evidence="3" type="ORF">SAMN05421858_1887</name>
</gene>
<feature type="transmembrane region" description="Helical" evidence="2">
    <location>
        <begin position="206"/>
        <end position="226"/>
    </location>
</feature>
<feature type="transmembrane region" description="Helical" evidence="2">
    <location>
        <begin position="20"/>
        <end position="42"/>
    </location>
</feature>
<sequence>MIADALRYPVSGDRPRRTVVIGLLLSALGVFVIPMVLAVGYIGRVLDSSSRGESVPSFENWDDLFENGLLSGFVLVCYAGISVACFAVIGLFSLFLGEIGFGGAFVGVLFFVFLSLFFLTVALPVLVFLPALVTHFVRERRLRAALDWGTIRSVSFDTRYLCRWFVGCCFVGTGSVVYTLLGGTIAMGVLLGDYGDSTLVSAVQSIGHLVGAGINFYCQVAAAYCFGRGYAMATGRPVTDEQHRPIRIESEPIGIEPNRRRIEERRNENRRMDEGEKDDRKVVAGGIDERPEWGAEAAAWREQRRRSRRSENGE</sequence>